<feature type="compositionally biased region" description="Polar residues" evidence="1">
    <location>
        <begin position="129"/>
        <end position="145"/>
    </location>
</feature>
<protein>
    <submittedName>
        <fullName evidence="2">Uncharacterized protein</fullName>
    </submittedName>
</protein>
<evidence type="ECO:0000256" key="1">
    <source>
        <dbReference type="SAM" id="MobiDB-lite"/>
    </source>
</evidence>
<feature type="region of interest" description="Disordered" evidence="1">
    <location>
        <begin position="117"/>
        <end position="162"/>
    </location>
</feature>
<organism evidence="2 3">
    <name type="scientific">Exophiala sideris</name>
    <dbReference type="NCBI Taxonomy" id="1016849"/>
    <lineage>
        <taxon>Eukaryota</taxon>
        <taxon>Fungi</taxon>
        <taxon>Dikarya</taxon>
        <taxon>Ascomycota</taxon>
        <taxon>Pezizomycotina</taxon>
        <taxon>Eurotiomycetes</taxon>
        <taxon>Chaetothyriomycetidae</taxon>
        <taxon>Chaetothyriales</taxon>
        <taxon>Herpotrichiellaceae</taxon>
        <taxon>Exophiala</taxon>
    </lineage>
</organism>
<reference evidence="2 3" key="1">
    <citation type="submission" date="2023-08" db="EMBL/GenBank/DDBJ databases">
        <title>Black Yeasts Isolated from many extreme environments.</title>
        <authorList>
            <person name="Coleine C."/>
            <person name="Stajich J.E."/>
            <person name="Selbmann L."/>
        </authorList>
    </citation>
    <scope>NUCLEOTIDE SEQUENCE [LARGE SCALE GENOMIC DNA]</scope>
    <source>
        <strain evidence="2 3">CCFEE 6328</strain>
    </source>
</reference>
<name>A0ABR0J1U2_9EURO</name>
<evidence type="ECO:0000313" key="3">
    <source>
        <dbReference type="Proteomes" id="UP001345691"/>
    </source>
</evidence>
<evidence type="ECO:0000313" key="2">
    <source>
        <dbReference type="EMBL" id="KAK5054341.1"/>
    </source>
</evidence>
<keyword evidence="3" id="KW-1185">Reference proteome</keyword>
<dbReference type="EMBL" id="JAVRRF010000023">
    <property type="protein sequence ID" value="KAK5054341.1"/>
    <property type="molecule type" value="Genomic_DNA"/>
</dbReference>
<sequence length="194" mass="21930">MGLIKTAMMSGAAIYGINRLAKTAEHRREHPLPSQNEYRDARPQYFDVPEQRGSYYPQQQSYGQEKQRGQAPVLQFDGRRDYQDQSQPLYLENNPASSLPWSYSDREYAYAAENRRASPTGYNDAPPHYQTSYAPPRSQRQSGFVQSEELADSDFQHQRSSGGGAALLNTLAQQFMGGEGGNYKGKDVMKIFSK</sequence>
<accession>A0ABR0J1U2</accession>
<dbReference type="Proteomes" id="UP001345691">
    <property type="component" value="Unassembled WGS sequence"/>
</dbReference>
<comment type="caution">
    <text evidence="2">The sequence shown here is derived from an EMBL/GenBank/DDBJ whole genome shotgun (WGS) entry which is preliminary data.</text>
</comment>
<proteinExistence type="predicted"/>
<gene>
    <name evidence="2" type="ORF">LTR69_008956</name>
</gene>